<evidence type="ECO:0000313" key="1">
    <source>
        <dbReference type="EMBL" id="OEG75461.1"/>
    </source>
</evidence>
<dbReference type="Proteomes" id="UP000095230">
    <property type="component" value="Unassembled WGS sequence"/>
</dbReference>
<dbReference type="AlphaFoldDB" id="A0A1E5IY19"/>
<organism evidence="1 2">
    <name type="scientific">Shewanella colwelliana</name>
    <name type="common">Alteromonas colwelliana</name>
    <dbReference type="NCBI Taxonomy" id="23"/>
    <lineage>
        <taxon>Bacteria</taxon>
        <taxon>Pseudomonadati</taxon>
        <taxon>Pseudomonadota</taxon>
        <taxon>Gammaproteobacteria</taxon>
        <taxon>Alteromonadales</taxon>
        <taxon>Shewanellaceae</taxon>
        <taxon>Shewanella</taxon>
    </lineage>
</organism>
<gene>
    <name evidence="1" type="ORF">BEL05_08490</name>
</gene>
<proteinExistence type="predicted"/>
<sequence length="80" mass="8922">MKVVVNLKMLCSIAIKGLTIQAENIDNFYGDTSSNKVYLDVGIVGIIVQWNAFLGALRQNGYQQQGIVILQKLRTKLHDT</sequence>
<accession>A0A1E5IY19</accession>
<name>A0A1E5IY19_SHECO</name>
<comment type="caution">
    <text evidence="1">The sequence shown here is derived from an EMBL/GenBank/DDBJ whole genome shotgun (WGS) entry which is preliminary data.</text>
</comment>
<reference evidence="1 2" key="1">
    <citation type="submission" date="2016-07" db="EMBL/GenBank/DDBJ databases">
        <title>Whole-genome of two Shewanella species isolated from a digestive organ of sea cucumber Apostichopus japonicus Selenka 1867.</title>
        <authorList>
            <person name="Hong H.-H."/>
            <person name="Choi H."/>
            <person name="Cheon S."/>
            <person name="Oh J.-S."/>
            <person name="Lee H.-G."/>
            <person name="Park C."/>
        </authorList>
    </citation>
    <scope>NUCLEOTIDE SEQUENCE [LARGE SCALE GENOMIC DNA]</scope>
    <source>
        <strain evidence="1 2">CSB03KR</strain>
    </source>
</reference>
<dbReference type="EMBL" id="MCBT01000007">
    <property type="protein sequence ID" value="OEG75461.1"/>
    <property type="molecule type" value="Genomic_DNA"/>
</dbReference>
<evidence type="ECO:0000313" key="2">
    <source>
        <dbReference type="Proteomes" id="UP000095230"/>
    </source>
</evidence>
<protein>
    <submittedName>
        <fullName evidence="1">Uncharacterized protein</fullName>
    </submittedName>
</protein>